<accession>A0ABU0AWI3</accession>
<evidence type="ECO:0000313" key="1">
    <source>
        <dbReference type="EMBL" id="MDQ0275619.1"/>
    </source>
</evidence>
<comment type="caution">
    <text evidence="1">The sequence shown here is derived from an EMBL/GenBank/DDBJ whole genome shotgun (WGS) entry which is preliminary data.</text>
</comment>
<sequence length="203" mass="24402">MFKIFKKLKKNTELPSIYYELKAAENAEDYKLKFPNNNDYKGYDYGEYEYKILTGNIKVEQKNTTELNLALDDYYLKKEDSLKKIDEFFKNHRALETMDGFQYHVFREDYFDENRLSGLATNLLRQARQVETVKFAILLSRYFDLSQKEALIELIYEYGTFPDFTYYSLLVLKPMDLYFAAMEYYKENTFSYGSKIVEKMEEK</sequence>
<evidence type="ECO:0000313" key="2">
    <source>
        <dbReference type="Proteomes" id="UP001236559"/>
    </source>
</evidence>
<dbReference type="Proteomes" id="UP001236559">
    <property type="component" value="Unassembled WGS sequence"/>
</dbReference>
<dbReference type="EMBL" id="JAUSTN010000010">
    <property type="protein sequence ID" value="MDQ0275619.1"/>
    <property type="molecule type" value="Genomic_DNA"/>
</dbReference>
<dbReference type="RefSeq" id="WP_023054892.1">
    <property type="nucleotide sequence ID" value="NZ_JAUSTN010000010.1"/>
</dbReference>
<proteinExistence type="predicted"/>
<organism evidence="1 2">
    <name type="scientific">Peptoniphilus koenoeneniae</name>
    <dbReference type="NCBI Taxonomy" id="507751"/>
    <lineage>
        <taxon>Bacteria</taxon>
        <taxon>Bacillati</taxon>
        <taxon>Bacillota</taxon>
        <taxon>Tissierellia</taxon>
        <taxon>Tissierellales</taxon>
        <taxon>Peptoniphilaceae</taxon>
        <taxon>Peptoniphilus</taxon>
    </lineage>
</organism>
<keyword evidence="2" id="KW-1185">Reference proteome</keyword>
<gene>
    <name evidence="1" type="ORF">J2S72_001649</name>
</gene>
<name>A0ABU0AWI3_9FIRM</name>
<reference evidence="1 2" key="1">
    <citation type="submission" date="2023-07" db="EMBL/GenBank/DDBJ databases">
        <title>Genomic Encyclopedia of Type Strains, Phase IV (KMG-IV): sequencing the most valuable type-strain genomes for metagenomic binning, comparative biology and taxonomic classification.</title>
        <authorList>
            <person name="Goeker M."/>
        </authorList>
    </citation>
    <scope>NUCLEOTIDE SEQUENCE [LARGE SCALE GENOMIC DNA]</scope>
    <source>
        <strain evidence="1 2">DSM 22616</strain>
    </source>
</reference>
<protein>
    <submittedName>
        <fullName evidence="1">Uncharacterized protein</fullName>
    </submittedName>
</protein>